<keyword evidence="8" id="KW-1185">Reference proteome</keyword>
<sequence length="532" mass="60283">MQSAHTKRKCRKHKTRLAAADIKNINKNATRTIYLILRRMSEGPGLEVKRCFEKYGDAGGLLDSKKLREFLRDVQFMSPEEIHSAEKKHFDEDFHHIETILGVFLEDDKMFGAVDYSRPQDMTKPLTHYWINSSHNTYLKGRQVGMKSASSLQYKRVLESGCRCIELDVWESANQLKVCHRSLTNALDLKPVLELIKEYAFKTSTYPVILSIEQHLSLKSLKRMMLHIRECFKGFLLEDRFESCAESANLSLMSPGELRNCILIKMKGKRDIRGDFSVAKLSSPKNLNLIQECCSANVADANAIISLAESFADTMIYFNEEQWRVRTRNNLARVYPSACRIDSSNYLPVKVWLAGCQMAALNLQKPGSSVLLNQALFDLNERRGFVTKPEAILSGNVPTTPVEKLKLKILSGHRFFALPRGAAKSKHIECHLKAVIHGTTKDKKTEKLDVSFTLGHDFEINAAFEFDICLPGAAFLELSIHSTERVGSFTAVVSSLRRGIRFLHLTDLIGRKAVPSSCLLAHIERETMLNEE</sequence>
<dbReference type="Gene3D" id="2.60.40.150">
    <property type="entry name" value="C2 domain"/>
    <property type="match status" value="1"/>
</dbReference>
<dbReference type="KEGG" id="goe:100899362"/>
<dbReference type="GO" id="GO:0016042">
    <property type="term" value="P:lipid catabolic process"/>
    <property type="evidence" value="ECO:0007669"/>
    <property type="project" value="UniProtKB-KW"/>
</dbReference>
<evidence type="ECO:0000256" key="6">
    <source>
        <dbReference type="RuleBase" id="RU361133"/>
    </source>
</evidence>
<dbReference type="InterPro" id="IPR000909">
    <property type="entry name" value="PLipase_C_PInositol-sp_X_dom"/>
</dbReference>
<dbReference type="PRINTS" id="PR00390">
    <property type="entry name" value="PHPHLIPASEC"/>
</dbReference>
<comment type="catalytic activity">
    <reaction evidence="1">
        <text>an N-(acyl)-sphingosylphosphoethanolamine = an N-(acyl)-sphingosyl-1,3-cyclic phosphate + ethanolamine</text>
        <dbReference type="Rhea" id="RHEA:60648"/>
        <dbReference type="ChEBI" id="CHEBI:57603"/>
        <dbReference type="ChEBI" id="CHEBI:143891"/>
        <dbReference type="ChEBI" id="CHEBI:143892"/>
    </reaction>
</comment>
<dbReference type="GO" id="GO:0035556">
    <property type="term" value="P:intracellular signal transduction"/>
    <property type="evidence" value="ECO:0007669"/>
    <property type="project" value="InterPro"/>
</dbReference>
<evidence type="ECO:0000256" key="5">
    <source>
        <dbReference type="ARBA" id="ARBA00023239"/>
    </source>
</evidence>
<evidence type="ECO:0000256" key="1">
    <source>
        <dbReference type="ARBA" id="ARBA00000110"/>
    </source>
</evidence>
<organism evidence="8 9">
    <name type="scientific">Galendromus occidentalis</name>
    <name type="common">western predatory mite</name>
    <dbReference type="NCBI Taxonomy" id="34638"/>
    <lineage>
        <taxon>Eukaryota</taxon>
        <taxon>Metazoa</taxon>
        <taxon>Ecdysozoa</taxon>
        <taxon>Arthropoda</taxon>
        <taxon>Chelicerata</taxon>
        <taxon>Arachnida</taxon>
        <taxon>Acari</taxon>
        <taxon>Parasitiformes</taxon>
        <taxon>Mesostigmata</taxon>
        <taxon>Gamasina</taxon>
        <taxon>Phytoseioidea</taxon>
        <taxon>Phytoseiidae</taxon>
        <taxon>Typhlodrominae</taxon>
        <taxon>Galendromus</taxon>
    </lineage>
</organism>
<dbReference type="Pfam" id="PF00387">
    <property type="entry name" value="PI-PLC-Y"/>
    <property type="match status" value="1"/>
</dbReference>
<name>A0AAJ7P9F7_9ACAR</name>
<dbReference type="InterPro" id="IPR017946">
    <property type="entry name" value="PLC-like_Pdiesterase_TIM-brl"/>
</dbReference>
<dbReference type="GO" id="GO:0004435">
    <property type="term" value="F:phosphatidylinositol-4,5-bisphosphate phospholipase C activity"/>
    <property type="evidence" value="ECO:0007669"/>
    <property type="project" value="UniProtKB-EC"/>
</dbReference>
<dbReference type="Gene3D" id="3.20.20.190">
    <property type="entry name" value="Phosphatidylinositol (PI) phosphodiesterase"/>
    <property type="match status" value="1"/>
</dbReference>
<dbReference type="InterPro" id="IPR035892">
    <property type="entry name" value="C2_domain_sf"/>
</dbReference>
<gene>
    <name evidence="9" type="primary">LOC100899362</name>
</gene>
<comment type="catalytic activity">
    <reaction evidence="6">
        <text>a 1,2-diacyl-sn-glycero-3-phospho-(1D-myo-inositol-4,5-bisphosphate) + H2O = 1D-myo-inositol 1,4,5-trisphosphate + a 1,2-diacyl-sn-glycerol + H(+)</text>
        <dbReference type="Rhea" id="RHEA:33179"/>
        <dbReference type="ChEBI" id="CHEBI:15377"/>
        <dbReference type="ChEBI" id="CHEBI:15378"/>
        <dbReference type="ChEBI" id="CHEBI:17815"/>
        <dbReference type="ChEBI" id="CHEBI:58456"/>
        <dbReference type="ChEBI" id="CHEBI:203600"/>
        <dbReference type="EC" id="3.1.4.11"/>
    </reaction>
</comment>
<reference evidence="9" key="1">
    <citation type="submission" date="2025-08" db="UniProtKB">
        <authorList>
            <consortium name="RefSeq"/>
        </authorList>
    </citation>
    <scope>IDENTIFICATION</scope>
</reference>
<keyword evidence="2" id="KW-0479">Metal-binding</keyword>
<keyword evidence="4" id="KW-1015">Disulfide bond</keyword>
<evidence type="ECO:0000313" key="9">
    <source>
        <dbReference type="RefSeq" id="XP_018494710.1"/>
    </source>
</evidence>
<dbReference type="RefSeq" id="XP_018494710.1">
    <property type="nucleotide sequence ID" value="XM_018639194.1"/>
</dbReference>
<dbReference type="SUPFAM" id="SSF51695">
    <property type="entry name" value="PLC-like phosphodiesterases"/>
    <property type="match status" value="1"/>
</dbReference>
<evidence type="ECO:0000313" key="8">
    <source>
        <dbReference type="Proteomes" id="UP000694867"/>
    </source>
</evidence>
<evidence type="ECO:0000256" key="3">
    <source>
        <dbReference type="ARBA" id="ARBA00022842"/>
    </source>
</evidence>
<protein>
    <recommendedName>
        <fullName evidence="6">Phosphoinositide phospholipase C</fullName>
        <ecNumber evidence="6">3.1.4.11</ecNumber>
    </recommendedName>
</protein>
<dbReference type="PROSITE" id="PS50008">
    <property type="entry name" value="PIPLC_Y_DOMAIN"/>
    <property type="match status" value="1"/>
</dbReference>
<evidence type="ECO:0000256" key="4">
    <source>
        <dbReference type="ARBA" id="ARBA00023157"/>
    </source>
</evidence>
<dbReference type="InterPro" id="IPR001711">
    <property type="entry name" value="PLipase_C_Pinositol-sp_Y"/>
</dbReference>
<keyword evidence="6" id="KW-0442">Lipid degradation</keyword>
<keyword evidence="6" id="KW-0443">Lipid metabolism</keyword>
<dbReference type="PROSITE" id="PS50007">
    <property type="entry name" value="PIPLC_X_DOMAIN"/>
    <property type="match status" value="1"/>
</dbReference>
<dbReference type="CDD" id="cd08558">
    <property type="entry name" value="PI-PLCc_eukaryota"/>
    <property type="match status" value="1"/>
</dbReference>
<proteinExistence type="predicted"/>
<dbReference type="SMART" id="SM00148">
    <property type="entry name" value="PLCXc"/>
    <property type="match status" value="1"/>
</dbReference>
<evidence type="ECO:0000256" key="2">
    <source>
        <dbReference type="ARBA" id="ARBA00022723"/>
    </source>
</evidence>
<dbReference type="InterPro" id="IPR001192">
    <property type="entry name" value="PI-PLC_fam"/>
</dbReference>
<evidence type="ECO:0000259" key="7">
    <source>
        <dbReference type="PROSITE" id="PS50008"/>
    </source>
</evidence>
<dbReference type="SMART" id="SM00149">
    <property type="entry name" value="PLCYc"/>
    <property type="match status" value="1"/>
</dbReference>
<dbReference type="GO" id="GO:0016829">
    <property type="term" value="F:lyase activity"/>
    <property type="evidence" value="ECO:0007669"/>
    <property type="project" value="UniProtKB-KW"/>
</dbReference>
<dbReference type="AlphaFoldDB" id="A0AAJ7P9F7"/>
<dbReference type="EC" id="3.1.4.11" evidence="6"/>
<dbReference type="PANTHER" id="PTHR10336">
    <property type="entry name" value="PHOSPHOINOSITIDE-SPECIFIC PHOSPHOLIPASE C FAMILY PROTEIN"/>
    <property type="match status" value="1"/>
</dbReference>
<accession>A0AAJ7P9F7</accession>
<keyword evidence="3" id="KW-0460">Magnesium</keyword>
<dbReference type="GeneID" id="100899362"/>
<dbReference type="Pfam" id="PF00388">
    <property type="entry name" value="PI-PLC-X"/>
    <property type="match status" value="1"/>
</dbReference>
<keyword evidence="6" id="KW-0378">Hydrolase</keyword>
<dbReference type="GO" id="GO:0046872">
    <property type="term" value="F:metal ion binding"/>
    <property type="evidence" value="ECO:0007669"/>
    <property type="project" value="UniProtKB-KW"/>
</dbReference>
<feature type="domain" description="PI-PLC Y-box" evidence="7">
    <location>
        <begin position="304"/>
        <end position="392"/>
    </location>
</feature>
<keyword evidence="5" id="KW-0456">Lyase</keyword>
<dbReference type="Proteomes" id="UP000694867">
    <property type="component" value="Unplaced"/>
</dbReference>